<name>A0AA37WKX5_9GAMM</name>
<evidence type="ECO:0000313" key="1">
    <source>
        <dbReference type="EMBL" id="GLS24665.1"/>
    </source>
</evidence>
<proteinExistence type="predicted"/>
<keyword evidence="2" id="KW-1185">Reference proteome</keyword>
<gene>
    <name evidence="1" type="ORF">GCM10007877_03790</name>
</gene>
<dbReference type="Proteomes" id="UP001156870">
    <property type="component" value="Unassembled WGS sequence"/>
</dbReference>
<reference evidence="1 2" key="1">
    <citation type="journal article" date="2014" name="Int. J. Syst. Evol. Microbiol.">
        <title>Complete genome sequence of Corynebacterium casei LMG S-19264T (=DSM 44701T), isolated from a smear-ripened cheese.</title>
        <authorList>
            <consortium name="US DOE Joint Genome Institute (JGI-PGF)"/>
            <person name="Walter F."/>
            <person name="Albersmeier A."/>
            <person name="Kalinowski J."/>
            <person name="Ruckert C."/>
        </authorList>
    </citation>
    <scope>NUCLEOTIDE SEQUENCE [LARGE SCALE GENOMIC DNA]</scope>
    <source>
        <strain evidence="1 2">NBRC 110095</strain>
    </source>
</reference>
<protein>
    <submittedName>
        <fullName evidence="1">Uncharacterized protein</fullName>
    </submittedName>
</protein>
<sequence>MHISGCATQNKSPNVVVASLSIGVEKNIESLISLSNSLFYENLSPAVLPYSIEYRSSSQLYSEFAAGNYDVILGVVEASSAGYLIAGDIIPLKSMDFQYFVLPERQDIRDVSNKDAFFLKTKAVGYVSVGKVGIANEAKIATLENSHSFTPCGTVLGCVRFLHEKKIDSMATFGLNSLKALDDALKPHGQRIVKASLKEATTYGVMLNSLTLSQEEMQSLRYFFTQAVLQSEQQRELAFINKKTSVAKVGLQ</sequence>
<accession>A0AA37WKX5</accession>
<organism evidence="1 2">
    <name type="scientific">Marinibactrum halimedae</name>
    <dbReference type="NCBI Taxonomy" id="1444977"/>
    <lineage>
        <taxon>Bacteria</taxon>
        <taxon>Pseudomonadati</taxon>
        <taxon>Pseudomonadota</taxon>
        <taxon>Gammaproteobacteria</taxon>
        <taxon>Cellvibrionales</taxon>
        <taxon>Cellvibrionaceae</taxon>
        <taxon>Marinibactrum</taxon>
    </lineage>
</organism>
<comment type="caution">
    <text evidence="1">The sequence shown here is derived from an EMBL/GenBank/DDBJ whole genome shotgun (WGS) entry which is preliminary data.</text>
</comment>
<dbReference type="EMBL" id="BSPD01000017">
    <property type="protein sequence ID" value="GLS24665.1"/>
    <property type="molecule type" value="Genomic_DNA"/>
</dbReference>
<dbReference type="AlphaFoldDB" id="A0AA37WKX5"/>
<evidence type="ECO:0000313" key="2">
    <source>
        <dbReference type="Proteomes" id="UP001156870"/>
    </source>
</evidence>